<feature type="transmembrane region" description="Helical" evidence="1">
    <location>
        <begin position="112"/>
        <end position="131"/>
    </location>
</feature>
<evidence type="ECO:0000256" key="1">
    <source>
        <dbReference type="SAM" id="Phobius"/>
    </source>
</evidence>
<gene>
    <name evidence="2" type="ORF">FE840_002905</name>
</gene>
<keyword evidence="1" id="KW-0472">Membrane</keyword>
<protein>
    <recommendedName>
        <fullName evidence="4">DUF3426 domain-containing protein</fullName>
    </recommendedName>
</protein>
<reference evidence="2 3" key="1">
    <citation type="submission" date="2020-06" db="EMBL/GenBank/DDBJ databases">
        <title>Genome sequence of Rhizobium sp strain ADMK78.</title>
        <authorList>
            <person name="Rahi P."/>
        </authorList>
    </citation>
    <scope>NUCLEOTIDE SEQUENCE [LARGE SCALE GENOMIC DNA]</scope>
    <source>
        <strain evidence="2 3">ADMK78</strain>
    </source>
</reference>
<evidence type="ECO:0008006" key="4">
    <source>
        <dbReference type="Google" id="ProtNLM"/>
    </source>
</evidence>
<organism evidence="2 3">
    <name type="scientific">Peteryoungia desertarenae</name>
    <dbReference type="NCBI Taxonomy" id="1813451"/>
    <lineage>
        <taxon>Bacteria</taxon>
        <taxon>Pseudomonadati</taxon>
        <taxon>Pseudomonadota</taxon>
        <taxon>Alphaproteobacteria</taxon>
        <taxon>Hyphomicrobiales</taxon>
        <taxon>Rhizobiaceae</taxon>
        <taxon>Peteryoungia</taxon>
    </lineage>
</organism>
<dbReference type="Proteomes" id="UP000308530">
    <property type="component" value="Chromosome"/>
</dbReference>
<keyword evidence="1" id="KW-1133">Transmembrane helix</keyword>
<dbReference type="EMBL" id="CP058350">
    <property type="protein sequence ID" value="QLF68582.1"/>
    <property type="molecule type" value="Genomic_DNA"/>
</dbReference>
<sequence length="236" mass="25616">MTVHRFKRHADDLGADLLPPDRSRRIQKPLRQTVGDVIDADYIIVRDRPAEKMSPRRVHGLQQKPEGRPAFTAAQAQGAYPVLKRLQTELGSQLRQAELALQSLSERAFSRLVAAAIALVLLAFVPALVIGQQGAVDQGRVLDITHVNLTPQDANGMRVLLVNAIIENRSSRSVPLPRLRADLVTDGQVIASTYIDAPTDRLDGGHSRGIAARLQHPGGKTPELRLSFDAAGASSS</sequence>
<dbReference type="RefSeq" id="WP_138287327.1">
    <property type="nucleotide sequence ID" value="NZ_CP058350.1"/>
</dbReference>
<name>A0ABX6QJW7_9HYPH</name>
<keyword evidence="3" id="KW-1185">Reference proteome</keyword>
<proteinExistence type="predicted"/>
<evidence type="ECO:0000313" key="2">
    <source>
        <dbReference type="EMBL" id="QLF68582.1"/>
    </source>
</evidence>
<keyword evidence="1" id="KW-0812">Transmembrane</keyword>
<accession>A0ABX6QJW7</accession>
<evidence type="ECO:0000313" key="3">
    <source>
        <dbReference type="Proteomes" id="UP000308530"/>
    </source>
</evidence>